<proteinExistence type="predicted"/>
<dbReference type="Proteomes" id="UP000244184">
    <property type="component" value="Unassembled WGS sequence"/>
</dbReference>
<keyword evidence="1 4" id="KW-0808">Transferase</keyword>
<dbReference type="EMBL" id="PYHP01000005">
    <property type="protein sequence ID" value="PUA40968.1"/>
    <property type="molecule type" value="Genomic_DNA"/>
</dbReference>
<accession>A0A2T6G9X3</accession>
<dbReference type="GO" id="GO:0008080">
    <property type="term" value="F:N-acetyltransferase activity"/>
    <property type="evidence" value="ECO:0007669"/>
    <property type="project" value="UniProtKB-ARBA"/>
</dbReference>
<dbReference type="PANTHER" id="PTHR10908">
    <property type="entry name" value="SEROTONIN N-ACETYLTRANSFERASE"/>
    <property type="match status" value="1"/>
</dbReference>
<dbReference type="Gene3D" id="3.40.630.30">
    <property type="match status" value="1"/>
</dbReference>
<dbReference type="InterPro" id="IPR000182">
    <property type="entry name" value="GNAT_dom"/>
</dbReference>
<dbReference type="AlphaFoldDB" id="A0A2T6G9X3"/>
<name>A0A2T6G9X3_9BACL</name>
<evidence type="ECO:0000256" key="2">
    <source>
        <dbReference type="ARBA" id="ARBA00023315"/>
    </source>
</evidence>
<sequence>MIRIPDKFAISRYIFFQRRNSLMLIRQARPTDIAEAYAIETMSYPPEVAASREAFDYRLQTFGRYFKVAEHDGRVVGIANAVCLSHENLADEEMKQTGASDPEGRFLCVLTVAVHPDYRGSGLGARLMRALLEQAEADGLEAVLLLCEKHLISFYERLGFRYIRSSASEHGGIAWQEMKRDCR</sequence>
<evidence type="ECO:0000259" key="3">
    <source>
        <dbReference type="PROSITE" id="PS51186"/>
    </source>
</evidence>
<evidence type="ECO:0000313" key="5">
    <source>
        <dbReference type="Proteomes" id="UP000244184"/>
    </source>
</evidence>
<gene>
    <name evidence="4" type="ORF">C8Z91_01995</name>
</gene>
<dbReference type="Pfam" id="PF00583">
    <property type="entry name" value="Acetyltransf_1"/>
    <property type="match status" value="1"/>
</dbReference>
<dbReference type="PROSITE" id="PS51186">
    <property type="entry name" value="GNAT"/>
    <property type="match status" value="1"/>
</dbReference>
<reference evidence="4 5" key="1">
    <citation type="submission" date="2018-03" db="EMBL/GenBank/DDBJ databases">
        <title>Genome sequence of Paenibacillus elgii strain AC13 an antimicrobial compound producing bacteria.</title>
        <authorList>
            <person name="Kurokawa A.S."/>
            <person name="Araujo J.F."/>
            <person name="Costa R.A."/>
            <person name="Ortega D.B."/>
            <person name="Pires A.S."/>
            <person name="Pappas G.J.Jr."/>
            <person name="Franco O.L."/>
            <person name="Barreto C."/>
            <person name="Magalhaes B.S."/>
            <person name="Kruger R.H."/>
        </authorList>
    </citation>
    <scope>NUCLEOTIDE SEQUENCE [LARGE SCALE GENOMIC DNA]</scope>
    <source>
        <strain evidence="4 5">AC13</strain>
    </source>
</reference>
<protein>
    <submittedName>
        <fullName evidence="4">GNAT family N-acetyltransferase</fullName>
    </submittedName>
</protein>
<dbReference type="InterPro" id="IPR051635">
    <property type="entry name" value="SNAT-like"/>
</dbReference>
<dbReference type="InterPro" id="IPR016181">
    <property type="entry name" value="Acyl_CoA_acyltransferase"/>
</dbReference>
<comment type="caution">
    <text evidence="4">The sequence shown here is derived from an EMBL/GenBank/DDBJ whole genome shotgun (WGS) entry which is preliminary data.</text>
</comment>
<evidence type="ECO:0000256" key="1">
    <source>
        <dbReference type="ARBA" id="ARBA00022679"/>
    </source>
</evidence>
<dbReference type="CDD" id="cd04301">
    <property type="entry name" value="NAT_SF"/>
    <property type="match status" value="1"/>
</dbReference>
<feature type="domain" description="N-acetyltransferase" evidence="3">
    <location>
        <begin position="23"/>
        <end position="183"/>
    </location>
</feature>
<organism evidence="4 5">
    <name type="scientific">Paenibacillus elgii</name>
    <dbReference type="NCBI Taxonomy" id="189691"/>
    <lineage>
        <taxon>Bacteria</taxon>
        <taxon>Bacillati</taxon>
        <taxon>Bacillota</taxon>
        <taxon>Bacilli</taxon>
        <taxon>Bacillales</taxon>
        <taxon>Paenibacillaceae</taxon>
        <taxon>Paenibacillus</taxon>
    </lineage>
</organism>
<dbReference type="SUPFAM" id="SSF55729">
    <property type="entry name" value="Acyl-CoA N-acyltransferases (Nat)"/>
    <property type="match status" value="1"/>
</dbReference>
<evidence type="ECO:0000313" key="4">
    <source>
        <dbReference type="EMBL" id="PUA40968.1"/>
    </source>
</evidence>
<dbReference type="PANTHER" id="PTHR10908:SF0">
    <property type="entry name" value="SEROTONIN N-ACETYLTRANSFERASE"/>
    <property type="match status" value="1"/>
</dbReference>
<keyword evidence="2" id="KW-0012">Acyltransferase</keyword>